<comment type="caution">
    <text evidence="1">The sequence shown here is derived from an EMBL/GenBank/DDBJ whole genome shotgun (WGS) entry which is preliminary data.</text>
</comment>
<reference evidence="1" key="1">
    <citation type="journal article" date="2021" name="bioRxiv">
        <title>Whole Genome Assembly and Annotation of Northern Wild Rice, Zizania palustris L., Supports a Whole Genome Duplication in the Zizania Genus.</title>
        <authorList>
            <person name="Haas M."/>
            <person name="Kono T."/>
            <person name="Macchietto M."/>
            <person name="Millas R."/>
            <person name="McGilp L."/>
            <person name="Shao M."/>
            <person name="Duquette J."/>
            <person name="Hirsch C.N."/>
            <person name="Kimball J."/>
        </authorList>
    </citation>
    <scope>NUCLEOTIDE SEQUENCE</scope>
    <source>
        <tissue evidence="1">Fresh leaf tissue</tissue>
    </source>
</reference>
<dbReference type="PANTHER" id="PTHR46667:SF6">
    <property type="entry name" value="OS01G0185100 PROTEIN"/>
    <property type="match status" value="1"/>
</dbReference>
<gene>
    <name evidence="1" type="ORF">GUJ93_ZPchr0013g35302</name>
</gene>
<organism evidence="1 2">
    <name type="scientific">Zizania palustris</name>
    <name type="common">Northern wild rice</name>
    <dbReference type="NCBI Taxonomy" id="103762"/>
    <lineage>
        <taxon>Eukaryota</taxon>
        <taxon>Viridiplantae</taxon>
        <taxon>Streptophyta</taxon>
        <taxon>Embryophyta</taxon>
        <taxon>Tracheophyta</taxon>
        <taxon>Spermatophyta</taxon>
        <taxon>Magnoliopsida</taxon>
        <taxon>Liliopsida</taxon>
        <taxon>Poales</taxon>
        <taxon>Poaceae</taxon>
        <taxon>BOP clade</taxon>
        <taxon>Oryzoideae</taxon>
        <taxon>Oryzeae</taxon>
        <taxon>Zizaniinae</taxon>
        <taxon>Zizania</taxon>
    </lineage>
</organism>
<dbReference type="PANTHER" id="PTHR46667">
    <property type="entry name" value="OS05G0182700 PROTEIN"/>
    <property type="match status" value="1"/>
</dbReference>
<name>A0A8J6C2R4_ZIZPA</name>
<evidence type="ECO:0000313" key="2">
    <source>
        <dbReference type="Proteomes" id="UP000729402"/>
    </source>
</evidence>
<keyword evidence="2" id="KW-1185">Reference proteome</keyword>
<dbReference type="Proteomes" id="UP000729402">
    <property type="component" value="Unassembled WGS sequence"/>
</dbReference>
<accession>A0A8J6C2R4</accession>
<evidence type="ECO:0000313" key="1">
    <source>
        <dbReference type="EMBL" id="KAG8100856.1"/>
    </source>
</evidence>
<sequence length="66" mass="6901">MTRVVMGLTRVAVLVGAGVAGSIVLRNGRLAEILGELQEILDKGQKGKGGDGDSDMNDVLTKQVCF</sequence>
<dbReference type="AlphaFoldDB" id="A0A8J6C2R4"/>
<proteinExistence type="predicted"/>
<reference evidence="1" key="2">
    <citation type="submission" date="2021-02" db="EMBL/GenBank/DDBJ databases">
        <authorList>
            <person name="Kimball J.A."/>
            <person name="Haas M.W."/>
            <person name="Macchietto M."/>
            <person name="Kono T."/>
            <person name="Duquette J."/>
            <person name="Shao M."/>
        </authorList>
    </citation>
    <scope>NUCLEOTIDE SEQUENCE</scope>
    <source>
        <tissue evidence="1">Fresh leaf tissue</tissue>
    </source>
</reference>
<dbReference type="EMBL" id="JAAALK010000079">
    <property type="protein sequence ID" value="KAG8100856.1"/>
    <property type="molecule type" value="Genomic_DNA"/>
</dbReference>
<protein>
    <submittedName>
        <fullName evidence="1">Uncharacterized protein</fullName>
    </submittedName>
</protein>